<name>A0A1J4V355_9BACT</name>
<protein>
    <submittedName>
        <fullName evidence="1">Uncharacterized protein</fullName>
    </submittedName>
</protein>
<accession>A0A1J4V355</accession>
<dbReference type="AlphaFoldDB" id="A0A1J4V355"/>
<organism evidence="1 2">
    <name type="scientific">Candidatus Nomurabacteria bacterium CG1_02_47_685</name>
    <dbReference type="NCBI Taxonomy" id="1805282"/>
    <lineage>
        <taxon>Bacteria</taxon>
        <taxon>Candidatus Nomuraibacteriota</taxon>
    </lineage>
</organism>
<evidence type="ECO:0000313" key="2">
    <source>
        <dbReference type="Proteomes" id="UP000183206"/>
    </source>
</evidence>
<evidence type="ECO:0000313" key="1">
    <source>
        <dbReference type="EMBL" id="OIO31586.1"/>
    </source>
</evidence>
<sequence>MMYYRALTILVKKVQKEFLQLGAQENFGITNRGIFKETLALYKNFEERSDNLAQSPFREHAFLNELKENFALWSIFMKEKNAERSYGKRNGNVEDRVRYHGRPES</sequence>
<dbReference type="EMBL" id="MNVO01000062">
    <property type="protein sequence ID" value="OIO31586.1"/>
    <property type="molecule type" value="Genomic_DNA"/>
</dbReference>
<comment type="caution">
    <text evidence="1">The sequence shown here is derived from an EMBL/GenBank/DDBJ whole genome shotgun (WGS) entry which is preliminary data.</text>
</comment>
<reference evidence="1 2" key="1">
    <citation type="journal article" date="2016" name="Environ. Microbiol.">
        <title>Genomic resolution of a cold subsurface aquifer community provides metabolic insights for novel microbes adapted to high CO concentrations.</title>
        <authorList>
            <person name="Probst A.J."/>
            <person name="Castelle C.J."/>
            <person name="Singh A."/>
            <person name="Brown C.T."/>
            <person name="Anantharaman K."/>
            <person name="Sharon I."/>
            <person name="Hug L.A."/>
            <person name="Burstein D."/>
            <person name="Emerson J.B."/>
            <person name="Thomas B.C."/>
            <person name="Banfield J.F."/>
        </authorList>
    </citation>
    <scope>NUCLEOTIDE SEQUENCE [LARGE SCALE GENOMIC DNA]</scope>
    <source>
        <strain evidence="1">CG1_02_47_685</strain>
    </source>
</reference>
<dbReference type="Proteomes" id="UP000183206">
    <property type="component" value="Unassembled WGS sequence"/>
</dbReference>
<proteinExistence type="predicted"/>
<gene>
    <name evidence="1" type="ORF">AUJ44_04355</name>
</gene>